<name>W4PYA0_9BACI</name>
<accession>W4PYA0</accession>
<feature type="transmembrane region" description="Helical" evidence="1">
    <location>
        <begin position="30"/>
        <end position="50"/>
    </location>
</feature>
<feature type="transmembrane region" description="Helical" evidence="1">
    <location>
        <begin position="62"/>
        <end position="80"/>
    </location>
</feature>
<organism evidence="2 3">
    <name type="scientific">Halalkalibacter wakoensis JCM 9140</name>
    <dbReference type="NCBI Taxonomy" id="1236970"/>
    <lineage>
        <taxon>Bacteria</taxon>
        <taxon>Bacillati</taxon>
        <taxon>Bacillota</taxon>
        <taxon>Bacilli</taxon>
        <taxon>Bacillales</taxon>
        <taxon>Bacillaceae</taxon>
        <taxon>Halalkalibacter</taxon>
    </lineage>
</organism>
<proteinExistence type="predicted"/>
<evidence type="ECO:0000313" key="2">
    <source>
        <dbReference type="EMBL" id="GAE24665.1"/>
    </source>
</evidence>
<keyword evidence="1" id="KW-0812">Transmembrane</keyword>
<gene>
    <name evidence="2" type="ORF">JCM9140_608</name>
</gene>
<comment type="caution">
    <text evidence="2">The sequence shown here is derived from an EMBL/GenBank/DDBJ whole genome shotgun (WGS) entry which is preliminary data.</text>
</comment>
<feature type="transmembrane region" description="Helical" evidence="1">
    <location>
        <begin position="86"/>
        <end position="105"/>
    </location>
</feature>
<dbReference type="EMBL" id="BAUT01000003">
    <property type="protein sequence ID" value="GAE24665.1"/>
    <property type="molecule type" value="Genomic_DNA"/>
</dbReference>
<reference evidence="2" key="1">
    <citation type="journal article" date="2014" name="Genome Announc.">
        <title>Draft Genome Sequences of Three Alkaliphilic Bacillus Strains, Bacillus wakoensis JCM 9140T, Bacillus akibai JCM 9157T, and Bacillus hemicellulosilyticus JCM 9152T.</title>
        <authorList>
            <person name="Yuki M."/>
            <person name="Oshima K."/>
            <person name="Suda W."/>
            <person name="Oshida Y."/>
            <person name="Kitamura K."/>
            <person name="Iida T."/>
            <person name="Hattori M."/>
            <person name="Ohkuma M."/>
        </authorList>
    </citation>
    <scope>NUCLEOTIDE SEQUENCE [LARGE SCALE GENOMIC DNA]</scope>
    <source>
        <strain evidence="2">JCM 9140</strain>
    </source>
</reference>
<sequence>MFFVILLLGESIVALFTTLLDVRLLANDLLIWLFIFPFVGFWGLQLEGIFSGATEAKSVRDSIALALIIFSAAIWFFVPIYEQHGIWLAFVLFSFGRSFFLSLYVPRLTKTKF</sequence>
<protein>
    <submittedName>
        <fullName evidence="2">DNA-damage-inducible protein</fullName>
    </submittedName>
</protein>
<keyword evidence="1" id="KW-1133">Transmembrane helix</keyword>
<evidence type="ECO:0000313" key="3">
    <source>
        <dbReference type="Proteomes" id="UP000018890"/>
    </source>
</evidence>
<keyword evidence="3" id="KW-1185">Reference proteome</keyword>
<keyword evidence="1" id="KW-0472">Membrane</keyword>
<dbReference type="Proteomes" id="UP000018890">
    <property type="component" value="Unassembled WGS sequence"/>
</dbReference>
<dbReference type="AlphaFoldDB" id="W4PYA0"/>
<dbReference type="STRING" id="1236970.JCM9140_608"/>
<evidence type="ECO:0000256" key="1">
    <source>
        <dbReference type="SAM" id="Phobius"/>
    </source>
</evidence>